<organism evidence="1 2">
    <name type="scientific">Cryptolaemus montrouzieri</name>
    <dbReference type="NCBI Taxonomy" id="559131"/>
    <lineage>
        <taxon>Eukaryota</taxon>
        <taxon>Metazoa</taxon>
        <taxon>Ecdysozoa</taxon>
        <taxon>Arthropoda</taxon>
        <taxon>Hexapoda</taxon>
        <taxon>Insecta</taxon>
        <taxon>Pterygota</taxon>
        <taxon>Neoptera</taxon>
        <taxon>Endopterygota</taxon>
        <taxon>Coleoptera</taxon>
        <taxon>Polyphaga</taxon>
        <taxon>Cucujiformia</taxon>
        <taxon>Coccinelloidea</taxon>
        <taxon>Coccinellidae</taxon>
        <taxon>Scymninae</taxon>
        <taxon>Scymnini</taxon>
        <taxon>Cryptolaemus</taxon>
    </lineage>
</organism>
<name>A0ABD2NZ29_9CUCU</name>
<protein>
    <submittedName>
        <fullName evidence="1">Uncharacterized protein</fullName>
    </submittedName>
</protein>
<feature type="non-terminal residue" evidence="1">
    <location>
        <position position="1"/>
    </location>
</feature>
<sequence length="63" mass="7077">YRYNAASTPVNVGFPPTQVIAQTDDSTDFNDSVFIGDDDEVNLPHKLYDELKNSEVFVNNIPE</sequence>
<feature type="non-terminal residue" evidence="1">
    <location>
        <position position="63"/>
    </location>
</feature>
<proteinExistence type="predicted"/>
<dbReference type="Proteomes" id="UP001516400">
    <property type="component" value="Unassembled WGS sequence"/>
</dbReference>
<dbReference type="AlphaFoldDB" id="A0ABD2NZ29"/>
<accession>A0ABD2NZ29</accession>
<comment type="caution">
    <text evidence="1">The sequence shown here is derived from an EMBL/GenBank/DDBJ whole genome shotgun (WGS) entry which is preliminary data.</text>
</comment>
<reference evidence="1 2" key="1">
    <citation type="journal article" date="2021" name="BMC Biol.">
        <title>Horizontally acquired antibacterial genes associated with adaptive radiation of ladybird beetles.</title>
        <authorList>
            <person name="Li H.S."/>
            <person name="Tang X.F."/>
            <person name="Huang Y.H."/>
            <person name="Xu Z.Y."/>
            <person name="Chen M.L."/>
            <person name="Du X.Y."/>
            <person name="Qiu B.Y."/>
            <person name="Chen P.T."/>
            <person name="Zhang W."/>
            <person name="Slipinski A."/>
            <person name="Escalona H.E."/>
            <person name="Waterhouse R.M."/>
            <person name="Zwick A."/>
            <person name="Pang H."/>
        </authorList>
    </citation>
    <scope>NUCLEOTIDE SEQUENCE [LARGE SCALE GENOMIC DNA]</scope>
    <source>
        <strain evidence="1">SYSU2018</strain>
    </source>
</reference>
<gene>
    <name evidence="1" type="ORF">HHI36_018148</name>
</gene>
<evidence type="ECO:0000313" key="2">
    <source>
        <dbReference type="Proteomes" id="UP001516400"/>
    </source>
</evidence>
<evidence type="ECO:0000313" key="1">
    <source>
        <dbReference type="EMBL" id="KAL3283978.1"/>
    </source>
</evidence>
<dbReference type="EMBL" id="JABFTP020000165">
    <property type="protein sequence ID" value="KAL3283978.1"/>
    <property type="molecule type" value="Genomic_DNA"/>
</dbReference>
<keyword evidence="2" id="KW-1185">Reference proteome</keyword>